<feature type="domain" description="Spore germination GerAC-like C-terminal" evidence="9">
    <location>
        <begin position="199"/>
        <end position="376"/>
    </location>
</feature>
<dbReference type="OrthoDB" id="2694406at2"/>
<keyword evidence="6" id="KW-0564">Palmitate</keyword>
<sequence>MIRRTVLMAACLLLIVTSGCNSDRLDLEDTSLSLAYAYDVDDDDKLTVYQASAIFNKDVKKKHEVFTAKVNTPRQAREVFNSASSGVVVIGKLQALLIGEKLLKKEGIMPHLDVTYRDPKITGNMRMVAVKGPVSSVMESNFEDKPALPLYLTQVIDVEKKYNGTVFTTSQKFHTYVFDKGITPAISEIKKDKNGLVVTGSALLDNKGKYKMSVSRRESALLLMLQQEATNPVVFTVRMPSLPFKKPNKLQNVKGQDFITININDSKRTITTRYKNNRFVFDIKMKLNVTLSERTFDMDMLKEKDRLSAVITKQFRKELTALVEKVKKEKLDPFGFGWYARAYQYEHWKKNEDRWPDEFAKATVTITPDVKISTYGVIE</sequence>
<keyword evidence="4 8" id="KW-0732">Signal</keyword>
<dbReference type="PANTHER" id="PTHR35789">
    <property type="entry name" value="SPORE GERMINATION PROTEIN B3"/>
    <property type="match status" value="1"/>
</dbReference>
<dbReference type="EMBL" id="FNED01000003">
    <property type="protein sequence ID" value="SDI34732.1"/>
    <property type="molecule type" value="Genomic_DNA"/>
</dbReference>
<feature type="domain" description="Spore germination protein N-terminal" evidence="10">
    <location>
        <begin position="23"/>
        <end position="190"/>
    </location>
</feature>
<accession>A0A1G8JU38</accession>
<evidence type="ECO:0000256" key="8">
    <source>
        <dbReference type="SAM" id="SignalP"/>
    </source>
</evidence>
<dbReference type="Pfam" id="PF05504">
    <property type="entry name" value="Spore_GerAC"/>
    <property type="match status" value="1"/>
</dbReference>
<evidence type="ECO:0000256" key="1">
    <source>
        <dbReference type="ARBA" id="ARBA00004635"/>
    </source>
</evidence>
<evidence type="ECO:0000256" key="6">
    <source>
        <dbReference type="ARBA" id="ARBA00023139"/>
    </source>
</evidence>
<gene>
    <name evidence="11" type="ORF">SAMN04487909_103159</name>
</gene>
<dbReference type="AlphaFoldDB" id="A0A1G8JU38"/>
<dbReference type="Proteomes" id="UP000182836">
    <property type="component" value="Unassembled WGS sequence"/>
</dbReference>
<evidence type="ECO:0000259" key="10">
    <source>
        <dbReference type="Pfam" id="PF25198"/>
    </source>
</evidence>
<evidence type="ECO:0000313" key="11">
    <source>
        <dbReference type="EMBL" id="SDI34732.1"/>
    </source>
</evidence>
<name>A0A1G8JU38_ANEMI</name>
<dbReference type="InterPro" id="IPR046953">
    <property type="entry name" value="Spore_GerAC-like_C"/>
</dbReference>
<dbReference type="Pfam" id="PF25198">
    <property type="entry name" value="Spore_GerAC_N"/>
    <property type="match status" value="1"/>
</dbReference>
<keyword evidence="5" id="KW-0472">Membrane</keyword>
<evidence type="ECO:0000256" key="5">
    <source>
        <dbReference type="ARBA" id="ARBA00023136"/>
    </source>
</evidence>
<feature type="chain" id="PRO_5010325066" evidence="8">
    <location>
        <begin position="23"/>
        <end position="379"/>
    </location>
</feature>
<proteinExistence type="inferred from homology"/>
<dbReference type="InterPro" id="IPR057336">
    <property type="entry name" value="GerAC_N"/>
</dbReference>
<evidence type="ECO:0000313" key="12">
    <source>
        <dbReference type="Proteomes" id="UP000182836"/>
    </source>
</evidence>
<dbReference type="InterPro" id="IPR008844">
    <property type="entry name" value="Spore_GerAC-like"/>
</dbReference>
<evidence type="ECO:0000256" key="2">
    <source>
        <dbReference type="ARBA" id="ARBA00007886"/>
    </source>
</evidence>
<evidence type="ECO:0000259" key="9">
    <source>
        <dbReference type="Pfam" id="PF05504"/>
    </source>
</evidence>
<dbReference type="PANTHER" id="PTHR35789:SF1">
    <property type="entry name" value="SPORE GERMINATION PROTEIN B3"/>
    <property type="match status" value="1"/>
</dbReference>
<dbReference type="Gene3D" id="3.30.300.210">
    <property type="entry name" value="Nutrient germinant receptor protein C, domain 3"/>
    <property type="match status" value="1"/>
</dbReference>
<feature type="signal peptide" evidence="8">
    <location>
        <begin position="1"/>
        <end position="22"/>
    </location>
</feature>
<evidence type="ECO:0000256" key="4">
    <source>
        <dbReference type="ARBA" id="ARBA00022729"/>
    </source>
</evidence>
<organism evidence="11 12">
    <name type="scientific">Aneurinibacillus migulanus</name>
    <name type="common">Bacillus migulanus</name>
    <dbReference type="NCBI Taxonomy" id="47500"/>
    <lineage>
        <taxon>Bacteria</taxon>
        <taxon>Bacillati</taxon>
        <taxon>Bacillota</taxon>
        <taxon>Bacilli</taxon>
        <taxon>Bacillales</taxon>
        <taxon>Paenibacillaceae</taxon>
        <taxon>Aneurinibacillus group</taxon>
        <taxon>Aneurinibacillus</taxon>
    </lineage>
</organism>
<dbReference type="GO" id="GO:0009847">
    <property type="term" value="P:spore germination"/>
    <property type="evidence" value="ECO:0007669"/>
    <property type="project" value="InterPro"/>
</dbReference>
<protein>
    <submittedName>
        <fullName evidence="11">Germination protein, Ger(X)C family</fullName>
    </submittedName>
</protein>
<dbReference type="InterPro" id="IPR038501">
    <property type="entry name" value="Spore_GerAC_C_sf"/>
</dbReference>
<dbReference type="PROSITE" id="PS51257">
    <property type="entry name" value="PROKAR_LIPOPROTEIN"/>
    <property type="match status" value="1"/>
</dbReference>
<dbReference type="GO" id="GO:0016020">
    <property type="term" value="C:membrane"/>
    <property type="evidence" value="ECO:0007669"/>
    <property type="project" value="UniProtKB-SubCell"/>
</dbReference>
<dbReference type="NCBIfam" id="TIGR02887">
    <property type="entry name" value="spore_ger_x_C"/>
    <property type="match status" value="1"/>
</dbReference>
<evidence type="ECO:0000256" key="3">
    <source>
        <dbReference type="ARBA" id="ARBA00022544"/>
    </source>
</evidence>
<reference evidence="11 12" key="1">
    <citation type="submission" date="2016-10" db="EMBL/GenBank/DDBJ databases">
        <authorList>
            <person name="de Groot N.N."/>
        </authorList>
    </citation>
    <scope>NUCLEOTIDE SEQUENCE [LARGE SCALE GENOMIC DNA]</scope>
    <source>
        <strain evidence="11 12">DSM 2895</strain>
    </source>
</reference>
<evidence type="ECO:0000256" key="7">
    <source>
        <dbReference type="ARBA" id="ARBA00023288"/>
    </source>
</evidence>
<keyword evidence="7" id="KW-0449">Lipoprotein</keyword>
<keyword evidence="3" id="KW-0309">Germination</keyword>
<comment type="subcellular location">
    <subcellularLocation>
        <location evidence="1">Membrane</location>
        <topology evidence="1">Lipid-anchor</topology>
    </subcellularLocation>
</comment>
<comment type="similarity">
    <text evidence="2">Belongs to the GerABKC lipoprotein family.</text>
</comment>